<keyword evidence="5" id="KW-1185">Reference proteome</keyword>
<dbReference type="SMART" id="SM00421">
    <property type="entry name" value="HTH_LUXR"/>
    <property type="match status" value="1"/>
</dbReference>
<sequence length="832" mass="87040">MVDAPAVQEPGSPQPGSPQPGSPQPGPAGLGAATAAIERLLRDGGALVVTGEPGSGRTSLLRWAAAWAAPAVWVPGHADEICVQRLLARRAALCLVDDAHLLDPGSWRLIKRFARRFADAPAAVLAAAPVGFDAGLPILPLSPLDEHAAHELLLRLAPDLADPVAAGLIRQAGGNPAALTALATALDLAQRRGFAPLPEGLPPGSVLGQHLRASLRALPPATRDALLLPALDDRARPAPDALEPAEAAGLISVAPTGEVRFVPAILRDVIRQDAPSIARRRAHLTLARTLRGLPALLHRAAATPGPDPALSRDLGAAAASAAPAQAAIAFRYAAALSDDPAPLLSAARSFWLAGRPDEAVPLARRLSAHHRARSLIAEIGLRGDPLPARDVLLDVAAELIPADTPGALSALLLAGEACCRAGDPGRFPALVSRLEVTDPSPALALAHRQVLGVAALLRGQHDESFAHFRSVLSVAPRVDDPALLVAAAMAGIMVGQDRHGASLAARAAALAFAAGAHALVPAALEAVAYAELAAGRYDAATTAALDGAAAARRYGRLDLADSLLALLAVLAGLVGDRPTGERRCREATARHPEARDLTEWAHALLDLVEGRPAPAAERLAAIVAAPPGRGSAVLRVAVIPHLVEAARAAAPLEPAVLDPAMAMFDRWAGRTGEAPWLAIRARCRALRADEPAADDYFREALRRHDAGFARAHTELLYGRHLRRRRRHLEARTHLRQAAETFHRLDADPWAALAARELRAAGERASASVPVAPGPPLTAQQERIAGLVAAGATNREVAQQLHLSTRTVDHHLRNVFARLGVRSRTELARVLHE</sequence>
<keyword evidence="1" id="KW-0238">DNA-binding</keyword>
<proteinExistence type="predicted"/>
<dbReference type="InterPro" id="IPR036388">
    <property type="entry name" value="WH-like_DNA-bd_sf"/>
</dbReference>
<dbReference type="PANTHER" id="PTHR43214">
    <property type="entry name" value="TWO-COMPONENT RESPONSE REGULATOR"/>
    <property type="match status" value="1"/>
</dbReference>
<gene>
    <name evidence="4" type="ORF">ACFQS1_12410</name>
</gene>
<dbReference type="EMBL" id="JBHTBJ010000007">
    <property type="protein sequence ID" value="MFC7274789.1"/>
    <property type="molecule type" value="Genomic_DNA"/>
</dbReference>
<dbReference type="InterPro" id="IPR016032">
    <property type="entry name" value="Sig_transdc_resp-reg_C-effctor"/>
</dbReference>
<dbReference type="Proteomes" id="UP001596548">
    <property type="component" value="Unassembled WGS sequence"/>
</dbReference>
<dbReference type="InterPro" id="IPR000792">
    <property type="entry name" value="Tscrpt_reg_LuxR_C"/>
</dbReference>
<dbReference type="SUPFAM" id="SSF46894">
    <property type="entry name" value="C-terminal effector domain of the bipartite response regulators"/>
    <property type="match status" value="1"/>
</dbReference>
<reference evidence="5" key="1">
    <citation type="journal article" date="2019" name="Int. J. Syst. Evol. Microbiol.">
        <title>The Global Catalogue of Microorganisms (GCM) 10K type strain sequencing project: providing services to taxonomists for standard genome sequencing and annotation.</title>
        <authorList>
            <consortium name="The Broad Institute Genomics Platform"/>
            <consortium name="The Broad Institute Genome Sequencing Center for Infectious Disease"/>
            <person name="Wu L."/>
            <person name="Ma J."/>
        </authorList>
    </citation>
    <scope>NUCLEOTIDE SEQUENCE [LARGE SCALE GENOMIC DNA]</scope>
    <source>
        <strain evidence="5">XZYJT-10</strain>
    </source>
</reference>
<evidence type="ECO:0000313" key="5">
    <source>
        <dbReference type="Proteomes" id="UP001596548"/>
    </source>
</evidence>
<feature type="compositionally biased region" description="Pro residues" evidence="2">
    <location>
        <begin position="12"/>
        <end position="26"/>
    </location>
</feature>
<name>A0ABW2HPK4_9ACTN</name>
<organism evidence="4 5">
    <name type="scientific">Paractinoplanes rhizophilus</name>
    <dbReference type="NCBI Taxonomy" id="1416877"/>
    <lineage>
        <taxon>Bacteria</taxon>
        <taxon>Bacillati</taxon>
        <taxon>Actinomycetota</taxon>
        <taxon>Actinomycetes</taxon>
        <taxon>Micromonosporales</taxon>
        <taxon>Micromonosporaceae</taxon>
        <taxon>Paractinoplanes</taxon>
    </lineage>
</organism>
<protein>
    <submittedName>
        <fullName evidence="4">LuxR C-terminal-related transcriptional regulator</fullName>
    </submittedName>
</protein>
<dbReference type="PANTHER" id="PTHR43214:SF42">
    <property type="entry name" value="TRANSCRIPTIONAL REGULATORY PROTEIN DESR"/>
    <property type="match status" value="1"/>
</dbReference>
<dbReference type="PRINTS" id="PR00038">
    <property type="entry name" value="HTHLUXR"/>
</dbReference>
<comment type="caution">
    <text evidence="4">The sequence shown here is derived from an EMBL/GenBank/DDBJ whole genome shotgun (WGS) entry which is preliminary data.</text>
</comment>
<accession>A0ABW2HPK4</accession>
<dbReference type="SUPFAM" id="SSF52540">
    <property type="entry name" value="P-loop containing nucleoside triphosphate hydrolases"/>
    <property type="match status" value="1"/>
</dbReference>
<dbReference type="CDD" id="cd06170">
    <property type="entry name" value="LuxR_C_like"/>
    <property type="match status" value="1"/>
</dbReference>
<evidence type="ECO:0000259" key="3">
    <source>
        <dbReference type="PROSITE" id="PS50043"/>
    </source>
</evidence>
<evidence type="ECO:0000256" key="1">
    <source>
        <dbReference type="ARBA" id="ARBA00023125"/>
    </source>
</evidence>
<dbReference type="PROSITE" id="PS00622">
    <property type="entry name" value="HTH_LUXR_1"/>
    <property type="match status" value="1"/>
</dbReference>
<evidence type="ECO:0000313" key="4">
    <source>
        <dbReference type="EMBL" id="MFC7274789.1"/>
    </source>
</evidence>
<dbReference type="InterPro" id="IPR027417">
    <property type="entry name" value="P-loop_NTPase"/>
</dbReference>
<feature type="region of interest" description="Disordered" evidence="2">
    <location>
        <begin position="1"/>
        <end position="30"/>
    </location>
</feature>
<dbReference type="InterPro" id="IPR039420">
    <property type="entry name" value="WalR-like"/>
</dbReference>
<evidence type="ECO:0000256" key="2">
    <source>
        <dbReference type="SAM" id="MobiDB-lite"/>
    </source>
</evidence>
<dbReference type="Gene3D" id="1.10.10.10">
    <property type="entry name" value="Winged helix-like DNA-binding domain superfamily/Winged helix DNA-binding domain"/>
    <property type="match status" value="1"/>
</dbReference>
<dbReference type="Pfam" id="PF00196">
    <property type="entry name" value="GerE"/>
    <property type="match status" value="1"/>
</dbReference>
<dbReference type="PROSITE" id="PS50043">
    <property type="entry name" value="HTH_LUXR_2"/>
    <property type="match status" value="1"/>
</dbReference>
<feature type="domain" description="HTH luxR-type" evidence="3">
    <location>
        <begin position="769"/>
        <end position="832"/>
    </location>
</feature>